<keyword evidence="4" id="KW-1185">Reference proteome</keyword>
<dbReference type="STRING" id="880073.Cabys_3448"/>
<dbReference type="HOGENOM" id="CLU_059315_0_0_0"/>
<dbReference type="PANTHER" id="PTHR46401">
    <property type="entry name" value="GLYCOSYLTRANSFERASE WBBK-RELATED"/>
    <property type="match status" value="1"/>
</dbReference>
<dbReference type="PANTHER" id="PTHR46401:SF2">
    <property type="entry name" value="GLYCOSYLTRANSFERASE WBBK-RELATED"/>
    <property type="match status" value="1"/>
</dbReference>
<reference evidence="3 4" key="1">
    <citation type="submission" date="2011-09" db="EMBL/GenBank/DDBJ databases">
        <title>The permanent draft genome of Caldithrix abyssi DSM 13497.</title>
        <authorList>
            <consortium name="US DOE Joint Genome Institute (JGI-PGF)"/>
            <person name="Lucas S."/>
            <person name="Han J."/>
            <person name="Lapidus A."/>
            <person name="Bruce D."/>
            <person name="Goodwin L."/>
            <person name="Pitluck S."/>
            <person name="Peters L."/>
            <person name="Kyrpides N."/>
            <person name="Mavromatis K."/>
            <person name="Ivanova N."/>
            <person name="Mikhailova N."/>
            <person name="Chertkov O."/>
            <person name="Detter J.C."/>
            <person name="Tapia R."/>
            <person name="Han C."/>
            <person name="Land M."/>
            <person name="Hauser L."/>
            <person name="Markowitz V."/>
            <person name="Cheng J.-F."/>
            <person name="Hugenholtz P."/>
            <person name="Woyke T."/>
            <person name="Wu D."/>
            <person name="Spring S."/>
            <person name="Brambilla E."/>
            <person name="Klenk H.-P."/>
            <person name="Eisen J.A."/>
        </authorList>
    </citation>
    <scope>NUCLEOTIDE SEQUENCE [LARGE SCALE GENOMIC DNA]</scope>
    <source>
        <strain evidence="3 4">DSM 13497</strain>
    </source>
</reference>
<evidence type="ECO:0000313" key="4">
    <source>
        <dbReference type="Proteomes" id="UP000004671"/>
    </source>
</evidence>
<dbReference type="Proteomes" id="UP000004671">
    <property type="component" value="Chromosome"/>
</dbReference>
<dbReference type="GO" id="GO:0016757">
    <property type="term" value="F:glycosyltransferase activity"/>
    <property type="evidence" value="ECO:0007669"/>
    <property type="project" value="InterPro"/>
</dbReference>
<name>H1XS88_CALAY</name>
<dbReference type="SUPFAM" id="SSF53756">
    <property type="entry name" value="UDP-Glycosyltransferase/glycogen phosphorylase"/>
    <property type="match status" value="1"/>
</dbReference>
<proteinExistence type="predicted"/>
<sequence>MKNPKITVLILTPYFLPGYKAGGPIQSLRNLISHLSNRINFKIITPDHDLGEKKAYSGITSDRWNRVYGVDVFYLSDKNMTLPKIGHLIKNTNHDVRYYNSFFYPYLTIYPLLLEKMRRIPRMPSILAPRGEMAPRALQLNKSKKKIFLGVARLLNLYSNLNWQVSSKHEKEQLRKILSVNSNRIEIIPNLPPKLDFDVKPRKSSKESGKVRLVFISRIAPIKNLSGALTLLKKVRGQVTFDIYGPKEDRTYFDLCMRLKKELPNNILINYHGPVSHDQVATVLQQYDFLFFPSKDENFGHIILEAFLSGTPVIISDRTPWLELDKYQAGWAIELEDRQRFAEVLNYCVKMNTSEHQKLCEGAMNVALNYLNDGRIVEKTFEMFARLAR</sequence>
<gene>
    <name evidence="3" type="ORF">Calab_0609</name>
</gene>
<dbReference type="CDD" id="cd03801">
    <property type="entry name" value="GT4_PimA-like"/>
    <property type="match status" value="1"/>
</dbReference>
<dbReference type="InterPro" id="IPR001296">
    <property type="entry name" value="Glyco_trans_1"/>
</dbReference>
<evidence type="ECO:0000259" key="2">
    <source>
        <dbReference type="Pfam" id="PF00534"/>
    </source>
</evidence>
<keyword evidence="1 3" id="KW-0808">Transferase</keyword>
<protein>
    <submittedName>
        <fullName evidence="3">Glycosyl transferase group 1</fullName>
    </submittedName>
</protein>
<dbReference type="eggNOG" id="COG0438">
    <property type="taxonomic scope" value="Bacteria"/>
</dbReference>
<dbReference type="AlphaFoldDB" id="H1XS88"/>
<dbReference type="RefSeq" id="WP_006927200.1">
    <property type="nucleotide sequence ID" value="NZ_CM001402.1"/>
</dbReference>
<dbReference type="EMBL" id="CM001402">
    <property type="protein sequence ID" value="EHO40252.1"/>
    <property type="molecule type" value="Genomic_DNA"/>
</dbReference>
<dbReference type="InParanoid" id="H1XS88"/>
<dbReference type="PaxDb" id="880073-Calab_0609"/>
<dbReference type="Pfam" id="PF00534">
    <property type="entry name" value="Glycos_transf_1"/>
    <property type="match status" value="1"/>
</dbReference>
<evidence type="ECO:0000313" key="3">
    <source>
        <dbReference type="EMBL" id="EHO40252.1"/>
    </source>
</evidence>
<accession>H1XS88</accession>
<evidence type="ECO:0000256" key="1">
    <source>
        <dbReference type="ARBA" id="ARBA00022679"/>
    </source>
</evidence>
<feature type="domain" description="Glycosyl transferase family 1" evidence="2">
    <location>
        <begin position="198"/>
        <end position="354"/>
    </location>
</feature>
<dbReference type="Gene3D" id="3.40.50.2000">
    <property type="entry name" value="Glycogen Phosphorylase B"/>
    <property type="match status" value="2"/>
</dbReference>
<dbReference type="OrthoDB" id="9781738at2"/>
<organism evidence="3 4">
    <name type="scientific">Caldithrix abyssi DSM 13497</name>
    <dbReference type="NCBI Taxonomy" id="880073"/>
    <lineage>
        <taxon>Bacteria</taxon>
        <taxon>Pseudomonadati</taxon>
        <taxon>Calditrichota</taxon>
        <taxon>Calditrichia</taxon>
        <taxon>Calditrichales</taxon>
        <taxon>Calditrichaceae</taxon>
        <taxon>Caldithrix</taxon>
    </lineage>
</organism>